<proteinExistence type="predicted"/>
<reference evidence="1 2" key="1">
    <citation type="journal article" date="2016" name="Nat. Commun.">
        <title>Thousands of microbial genomes shed light on interconnected biogeochemical processes in an aquifer system.</title>
        <authorList>
            <person name="Anantharaman K."/>
            <person name="Brown C.T."/>
            <person name="Hug L.A."/>
            <person name="Sharon I."/>
            <person name="Castelle C.J."/>
            <person name="Probst A.J."/>
            <person name="Thomas B.C."/>
            <person name="Singh A."/>
            <person name="Wilkins M.J."/>
            <person name="Karaoz U."/>
            <person name="Brodie E.L."/>
            <person name="Williams K.H."/>
            <person name="Hubbard S.S."/>
            <person name="Banfield J.F."/>
        </authorList>
    </citation>
    <scope>NUCLEOTIDE SEQUENCE [LARGE SCALE GENOMIC DNA]</scope>
</reference>
<sequence length="291" mass="32735">MAIIVQSGCGRSNPASPELSDDEAINLLISSSGYADYSNYADDGLADFSGPSPQSDSFPSDIYFRRRIENGSHYISISYDSSRTFATALITTDFIGRLVIDNNQNGVCDTFSRPIDDRGLRYVWFRKWNDRWRVYGASPMVVQTADPANKVLIDSIRIEGDLGLRTRVMFKQQEFGQVLRREEMPIFYQGAEVTLTVWASLEQASDSCWAFMHRRVLENGVVDHLRAPMLRQGRFEFSLCWKLDVITAPVVRHAAIDVLLGSSLFGDSTAEYSAGIWTLPYIVTNNDSLPK</sequence>
<dbReference type="Proteomes" id="UP000177230">
    <property type="component" value="Unassembled WGS sequence"/>
</dbReference>
<evidence type="ECO:0000313" key="1">
    <source>
        <dbReference type="EMBL" id="OGF13802.1"/>
    </source>
</evidence>
<protein>
    <submittedName>
        <fullName evidence="1">Uncharacterized protein</fullName>
    </submittedName>
</protein>
<gene>
    <name evidence="1" type="ORF">A2024_06585</name>
</gene>
<organism evidence="1 2">
    <name type="scientific">Candidatus Edwardsbacteria bacterium GWF2_54_11</name>
    <dbReference type="NCBI Taxonomy" id="1817851"/>
    <lineage>
        <taxon>Bacteria</taxon>
        <taxon>Candidatus Edwardsiibacteriota</taxon>
    </lineage>
</organism>
<accession>A0A1F5RHH7</accession>
<name>A0A1F5RHH7_9BACT</name>
<comment type="caution">
    <text evidence="1">The sequence shown here is derived from an EMBL/GenBank/DDBJ whole genome shotgun (WGS) entry which is preliminary data.</text>
</comment>
<evidence type="ECO:0000313" key="2">
    <source>
        <dbReference type="Proteomes" id="UP000177230"/>
    </source>
</evidence>
<dbReference type="AlphaFoldDB" id="A0A1F5RHH7"/>
<dbReference type="EMBL" id="MFFM01000012">
    <property type="protein sequence ID" value="OGF13802.1"/>
    <property type="molecule type" value="Genomic_DNA"/>
</dbReference>